<dbReference type="EMBL" id="CAJHIT010000005">
    <property type="protein sequence ID" value="CAD6501742.1"/>
    <property type="molecule type" value="Genomic_DNA"/>
</dbReference>
<evidence type="ECO:0000313" key="2">
    <source>
        <dbReference type="EMBL" id="CAD6501742.1"/>
    </source>
</evidence>
<dbReference type="Proteomes" id="UP000683417">
    <property type="component" value="Unassembled WGS sequence"/>
</dbReference>
<feature type="chain" id="PRO_5042786536" evidence="1">
    <location>
        <begin position="22"/>
        <end position="148"/>
    </location>
</feature>
<reference evidence="2" key="1">
    <citation type="submission" date="2020-10" db="EMBL/GenBank/DDBJ databases">
        <authorList>
            <person name="Muller C M."/>
        </authorList>
    </citation>
    <scope>NUCLEOTIDE SEQUENCE</scope>
    <source>
        <strain evidence="2">THUN-12</strain>
    </source>
</reference>
<evidence type="ECO:0000313" key="3">
    <source>
        <dbReference type="EMBL" id="CAD6501743.1"/>
    </source>
</evidence>
<accession>A0A9W4GDP5</accession>
<organism evidence="2 4">
    <name type="scientific">Blumeria graminis f. sp. triticale</name>
    <dbReference type="NCBI Taxonomy" id="1689686"/>
    <lineage>
        <taxon>Eukaryota</taxon>
        <taxon>Fungi</taxon>
        <taxon>Dikarya</taxon>
        <taxon>Ascomycota</taxon>
        <taxon>Pezizomycotina</taxon>
        <taxon>Leotiomycetes</taxon>
        <taxon>Erysiphales</taxon>
        <taxon>Erysiphaceae</taxon>
        <taxon>Blumeria</taxon>
    </lineage>
</organism>
<evidence type="ECO:0000256" key="1">
    <source>
        <dbReference type="SAM" id="SignalP"/>
    </source>
</evidence>
<sequence length="148" mass="17140">MNFSSMINTAVILLFAVPALSMTGVDTGVNRLRVPVQDHNLQFSCQGLNFPNRYLFQALDRAYKNRFNDFGYPSSFDKLTYQRNKPYYMLPLMKDDGIHGSEYDEGYYLIFNEAKEIMGGYIIYYLDYIVQGSACDFPSDLTYLPPNW</sequence>
<evidence type="ECO:0000313" key="4">
    <source>
        <dbReference type="Proteomes" id="UP000683417"/>
    </source>
</evidence>
<feature type="signal peptide" evidence="1">
    <location>
        <begin position="1"/>
        <end position="21"/>
    </location>
</feature>
<dbReference type="EMBL" id="CAJHIT010000005">
    <property type="protein sequence ID" value="CAD6501743.1"/>
    <property type="molecule type" value="Genomic_DNA"/>
</dbReference>
<gene>
    <name evidence="2" type="ORF">BGTH12_LOCUS3100</name>
    <name evidence="3" type="ORF">BGTH12_LOCUS3101</name>
</gene>
<dbReference type="AlphaFoldDB" id="A0A9W4GDP5"/>
<name>A0A9W4GDP5_BLUGR</name>
<proteinExistence type="predicted"/>
<protein>
    <submittedName>
        <fullName evidence="2">BgTH12-01991</fullName>
    </submittedName>
    <submittedName>
        <fullName evidence="3">BgTH12-01992</fullName>
    </submittedName>
</protein>
<keyword evidence="1" id="KW-0732">Signal</keyword>
<comment type="caution">
    <text evidence="2">The sequence shown here is derived from an EMBL/GenBank/DDBJ whole genome shotgun (WGS) entry which is preliminary data.</text>
</comment>